<keyword evidence="3" id="KW-0804">Transcription</keyword>
<organism evidence="6 7">
    <name type="scientific">Saccharopolyspora aridisoli</name>
    <dbReference type="NCBI Taxonomy" id="2530385"/>
    <lineage>
        <taxon>Bacteria</taxon>
        <taxon>Bacillati</taxon>
        <taxon>Actinomycetota</taxon>
        <taxon>Actinomycetes</taxon>
        <taxon>Pseudonocardiales</taxon>
        <taxon>Pseudonocardiaceae</taxon>
        <taxon>Saccharopolyspora</taxon>
    </lineage>
</organism>
<keyword evidence="2 4" id="KW-0238">DNA-binding</keyword>
<dbReference type="GO" id="GO:0000976">
    <property type="term" value="F:transcription cis-regulatory region binding"/>
    <property type="evidence" value="ECO:0007669"/>
    <property type="project" value="TreeGrafter"/>
</dbReference>
<dbReference type="EMBL" id="SMKV01000001">
    <property type="protein sequence ID" value="TDC96839.1"/>
    <property type="molecule type" value="Genomic_DNA"/>
</dbReference>
<dbReference type="InterPro" id="IPR004111">
    <property type="entry name" value="Repressor_TetR_C"/>
</dbReference>
<keyword evidence="1" id="KW-0805">Transcription regulation</keyword>
<evidence type="ECO:0000256" key="3">
    <source>
        <dbReference type="ARBA" id="ARBA00023163"/>
    </source>
</evidence>
<gene>
    <name evidence="6" type="ORF">E1161_01055</name>
</gene>
<dbReference type="RefSeq" id="WP_132618531.1">
    <property type="nucleotide sequence ID" value="NZ_SMKV01000001.1"/>
</dbReference>
<dbReference type="InterPro" id="IPR050109">
    <property type="entry name" value="HTH-type_TetR-like_transc_reg"/>
</dbReference>
<dbReference type="PANTHER" id="PTHR30055:SF151">
    <property type="entry name" value="TRANSCRIPTIONAL REGULATORY PROTEIN"/>
    <property type="match status" value="1"/>
</dbReference>
<dbReference type="Gene3D" id="1.10.357.10">
    <property type="entry name" value="Tetracycline Repressor, domain 2"/>
    <property type="match status" value="1"/>
</dbReference>
<name>A0A4R4VBE9_9PSEU</name>
<dbReference type="PANTHER" id="PTHR30055">
    <property type="entry name" value="HTH-TYPE TRANSCRIPTIONAL REGULATOR RUTR"/>
    <property type="match status" value="1"/>
</dbReference>
<accession>A0A4R4VBE9</accession>
<evidence type="ECO:0000259" key="5">
    <source>
        <dbReference type="PROSITE" id="PS50977"/>
    </source>
</evidence>
<dbReference type="Gene3D" id="1.10.10.60">
    <property type="entry name" value="Homeodomain-like"/>
    <property type="match status" value="1"/>
</dbReference>
<dbReference type="Pfam" id="PF00440">
    <property type="entry name" value="TetR_N"/>
    <property type="match status" value="1"/>
</dbReference>
<dbReference type="Pfam" id="PF02909">
    <property type="entry name" value="TetR_C_1"/>
    <property type="match status" value="1"/>
</dbReference>
<dbReference type="GO" id="GO:0003700">
    <property type="term" value="F:DNA-binding transcription factor activity"/>
    <property type="evidence" value="ECO:0007669"/>
    <property type="project" value="TreeGrafter"/>
</dbReference>
<evidence type="ECO:0000313" key="6">
    <source>
        <dbReference type="EMBL" id="TDC96839.1"/>
    </source>
</evidence>
<dbReference type="SUPFAM" id="SSF46689">
    <property type="entry name" value="Homeodomain-like"/>
    <property type="match status" value="1"/>
</dbReference>
<evidence type="ECO:0000256" key="2">
    <source>
        <dbReference type="ARBA" id="ARBA00023125"/>
    </source>
</evidence>
<evidence type="ECO:0000256" key="4">
    <source>
        <dbReference type="PROSITE-ProRule" id="PRU00335"/>
    </source>
</evidence>
<sequence length="254" mass="27914">MVVERSSAGDPGRTLELLWRHELGERSPQRGPRKGLSIDQVVDAAIELADADGLAAVTMRRVAERLGVSTMSMYTYVPGKAELLDLMLDGIYQRMPREPLVDLPWRERVVEVAARNRELYRLHPWALRVPTSRPPLGPGLITKYEHELGAFLDLGLDDVAIDSALTLVLDFVRSTALAAAESEAAQRDSATTDEQWWHTNAPLLAEVFDPAKYPNAARIGAAAGAEHRAAHSPHHAYEFGLGRIIDGLAALIDD</sequence>
<dbReference type="InterPro" id="IPR001647">
    <property type="entry name" value="HTH_TetR"/>
</dbReference>
<evidence type="ECO:0000256" key="1">
    <source>
        <dbReference type="ARBA" id="ARBA00023015"/>
    </source>
</evidence>
<dbReference type="OrthoDB" id="2570341at2"/>
<proteinExistence type="predicted"/>
<dbReference type="InterPro" id="IPR009057">
    <property type="entry name" value="Homeodomain-like_sf"/>
</dbReference>
<dbReference type="InterPro" id="IPR036271">
    <property type="entry name" value="Tet_transcr_reg_TetR-rel_C_sf"/>
</dbReference>
<comment type="caution">
    <text evidence="6">The sequence shown here is derived from an EMBL/GenBank/DDBJ whole genome shotgun (WGS) entry which is preliminary data.</text>
</comment>
<feature type="DNA-binding region" description="H-T-H motif" evidence="4">
    <location>
        <begin position="58"/>
        <end position="77"/>
    </location>
</feature>
<dbReference type="PROSITE" id="PS50977">
    <property type="entry name" value="HTH_TETR_2"/>
    <property type="match status" value="1"/>
</dbReference>
<evidence type="ECO:0000313" key="7">
    <source>
        <dbReference type="Proteomes" id="UP000294744"/>
    </source>
</evidence>
<dbReference type="GO" id="GO:0045892">
    <property type="term" value="P:negative regulation of DNA-templated transcription"/>
    <property type="evidence" value="ECO:0007669"/>
    <property type="project" value="InterPro"/>
</dbReference>
<feature type="domain" description="HTH tetR-type" evidence="5">
    <location>
        <begin position="35"/>
        <end position="95"/>
    </location>
</feature>
<dbReference type="Proteomes" id="UP000294744">
    <property type="component" value="Unassembled WGS sequence"/>
</dbReference>
<keyword evidence="7" id="KW-1185">Reference proteome</keyword>
<dbReference type="AlphaFoldDB" id="A0A4R4VBE9"/>
<protein>
    <submittedName>
        <fullName evidence="6">TetR/AcrR family transcriptional regulator</fullName>
    </submittedName>
</protein>
<dbReference type="SUPFAM" id="SSF48498">
    <property type="entry name" value="Tetracyclin repressor-like, C-terminal domain"/>
    <property type="match status" value="1"/>
</dbReference>
<reference evidence="6 7" key="1">
    <citation type="submission" date="2019-03" db="EMBL/GenBank/DDBJ databases">
        <title>Draft genome sequences of novel Actinobacteria.</title>
        <authorList>
            <person name="Sahin N."/>
            <person name="Ay H."/>
            <person name="Saygin H."/>
        </authorList>
    </citation>
    <scope>NUCLEOTIDE SEQUENCE [LARGE SCALE GENOMIC DNA]</scope>
    <source>
        <strain evidence="6 7">16K404</strain>
    </source>
</reference>